<protein>
    <submittedName>
        <fullName evidence="1">Uncharacterized protein</fullName>
    </submittedName>
</protein>
<dbReference type="EMBL" id="JADCNM010000007">
    <property type="protein sequence ID" value="KAG0475241.1"/>
    <property type="molecule type" value="Genomic_DNA"/>
</dbReference>
<sequence>MISAMTLGWWKGRRMMTRPRVTRTTSNSWRMKRGGRIRGVDTCPEATCGDHGGGVAHHVVARLEACVAEGVAIVDVRGVQDTQGLRSVCCHLRGWKKMKKKRVICSQGEGGEVSLAEEKLQPRYYFLPPVGRRMWDL</sequence>
<dbReference type="AlphaFoldDB" id="A0A835UXD2"/>
<accession>A0A835UXD2</accession>
<proteinExistence type="predicted"/>
<evidence type="ECO:0000313" key="2">
    <source>
        <dbReference type="Proteomes" id="UP000639772"/>
    </source>
</evidence>
<gene>
    <name evidence="1" type="ORF">HPP92_014927</name>
</gene>
<name>A0A835UXD2_VANPL</name>
<dbReference type="Proteomes" id="UP000639772">
    <property type="component" value="Chromosome 7"/>
</dbReference>
<comment type="caution">
    <text evidence="1">The sequence shown here is derived from an EMBL/GenBank/DDBJ whole genome shotgun (WGS) entry which is preliminary data.</text>
</comment>
<organism evidence="1 2">
    <name type="scientific">Vanilla planifolia</name>
    <name type="common">Vanilla</name>
    <dbReference type="NCBI Taxonomy" id="51239"/>
    <lineage>
        <taxon>Eukaryota</taxon>
        <taxon>Viridiplantae</taxon>
        <taxon>Streptophyta</taxon>
        <taxon>Embryophyta</taxon>
        <taxon>Tracheophyta</taxon>
        <taxon>Spermatophyta</taxon>
        <taxon>Magnoliopsida</taxon>
        <taxon>Liliopsida</taxon>
        <taxon>Asparagales</taxon>
        <taxon>Orchidaceae</taxon>
        <taxon>Vanilloideae</taxon>
        <taxon>Vanilleae</taxon>
        <taxon>Vanilla</taxon>
    </lineage>
</organism>
<evidence type="ECO:0000313" key="1">
    <source>
        <dbReference type="EMBL" id="KAG0475241.1"/>
    </source>
</evidence>
<reference evidence="1 2" key="1">
    <citation type="journal article" date="2020" name="Nat. Food">
        <title>A phased Vanilla planifolia genome enables genetic improvement of flavour and production.</title>
        <authorList>
            <person name="Hasing T."/>
            <person name="Tang H."/>
            <person name="Brym M."/>
            <person name="Khazi F."/>
            <person name="Huang T."/>
            <person name="Chambers A.H."/>
        </authorList>
    </citation>
    <scope>NUCLEOTIDE SEQUENCE [LARGE SCALE GENOMIC DNA]</scope>
    <source>
        <tissue evidence="1">Leaf</tissue>
    </source>
</reference>